<dbReference type="AlphaFoldDB" id="A0AAV5WM06"/>
<comment type="caution">
    <text evidence="2">The sequence shown here is derived from an EMBL/GenBank/DDBJ whole genome shotgun (WGS) entry which is preliminary data.</text>
</comment>
<feature type="region of interest" description="Disordered" evidence="1">
    <location>
        <begin position="57"/>
        <end position="79"/>
    </location>
</feature>
<sequence>DGNNNLPARSPARGRSPAPQKNYGGQGGAQAESAYFSIPNDLVYTQNNQQRAYTYATESRPVYASSSRTNQASTSTPYQLKPAAARALYAALSSENVRTALERDLTVGQQQTPAYYNGLKVQGNAFAVPSGQKYSEYNVEDLNGLRSVID</sequence>
<name>A0AAV5WM06_9BILA</name>
<dbReference type="EMBL" id="BTSY01000006">
    <property type="protein sequence ID" value="GMT33154.1"/>
    <property type="molecule type" value="Genomic_DNA"/>
</dbReference>
<proteinExistence type="predicted"/>
<feature type="compositionally biased region" description="Polar residues" evidence="1">
    <location>
        <begin position="64"/>
        <end position="78"/>
    </location>
</feature>
<keyword evidence="3" id="KW-1185">Reference proteome</keyword>
<accession>A0AAV5WM06</accession>
<feature type="region of interest" description="Disordered" evidence="1">
    <location>
        <begin position="1"/>
        <end position="30"/>
    </location>
</feature>
<reference evidence="2" key="1">
    <citation type="submission" date="2023-10" db="EMBL/GenBank/DDBJ databases">
        <title>Genome assembly of Pristionchus species.</title>
        <authorList>
            <person name="Yoshida K."/>
            <person name="Sommer R.J."/>
        </authorList>
    </citation>
    <scope>NUCLEOTIDE SEQUENCE</scope>
    <source>
        <strain evidence="2">RS5133</strain>
    </source>
</reference>
<feature type="non-terminal residue" evidence="2">
    <location>
        <position position="1"/>
    </location>
</feature>
<protein>
    <submittedName>
        <fullName evidence="2">Uncharacterized protein</fullName>
    </submittedName>
</protein>
<dbReference type="Proteomes" id="UP001432322">
    <property type="component" value="Unassembled WGS sequence"/>
</dbReference>
<organism evidence="2 3">
    <name type="scientific">Pristionchus fissidentatus</name>
    <dbReference type="NCBI Taxonomy" id="1538716"/>
    <lineage>
        <taxon>Eukaryota</taxon>
        <taxon>Metazoa</taxon>
        <taxon>Ecdysozoa</taxon>
        <taxon>Nematoda</taxon>
        <taxon>Chromadorea</taxon>
        <taxon>Rhabditida</taxon>
        <taxon>Rhabditina</taxon>
        <taxon>Diplogasteromorpha</taxon>
        <taxon>Diplogasteroidea</taxon>
        <taxon>Neodiplogasteridae</taxon>
        <taxon>Pristionchus</taxon>
    </lineage>
</organism>
<evidence type="ECO:0000256" key="1">
    <source>
        <dbReference type="SAM" id="MobiDB-lite"/>
    </source>
</evidence>
<evidence type="ECO:0000313" key="3">
    <source>
        <dbReference type="Proteomes" id="UP001432322"/>
    </source>
</evidence>
<evidence type="ECO:0000313" key="2">
    <source>
        <dbReference type="EMBL" id="GMT33154.1"/>
    </source>
</evidence>
<gene>
    <name evidence="2" type="ORF">PFISCL1PPCAC_24451</name>
</gene>
<feature type="non-terminal residue" evidence="2">
    <location>
        <position position="150"/>
    </location>
</feature>